<reference evidence="13 14" key="1">
    <citation type="submission" date="2016-12" db="EMBL/GenBank/DDBJ databases">
        <title>The genomes of Aspergillus section Nigri reveals drivers in fungal speciation.</title>
        <authorList>
            <consortium name="DOE Joint Genome Institute"/>
            <person name="Vesth T.C."/>
            <person name="Nybo J."/>
            <person name="Theobald S."/>
            <person name="Brandl J."/>
            <person name="Frisvad J.C."/>
            <person name="Nielsen K.F."/>
            <person name="Lyhne E.K."/>
            <person name="Kogle M.E."/>
            <person name="Kuo A."/>
            <person name="Riley R."/>
            <person name="Clum A."/>
            <person name="Nolan M."/>
            <person name="Lipzen A."/>
            <person name="Salamov A."/>
            <person name="Henrissat B."/>
            <person name="Wiebenga A."/>
            <person name="De Vries R.P."/>
            <person name="Grigoriev I.V."/>
            <person name="Mortensen U.H."/>
            <person name="Andersen M.R."/>
            <person name="Baker S.E."/>
        </authorList>
    </citation>
    <scope>NUCLEOTIDE SEQUENCE [LARGE SCALE GENOMIC DNA]</scope>
    <source>
        <strain evidence="13 14">CBS 117.55</strain>
    </source>
</reference>
<evidence type="ECO:0000256" key="10">
    <source>
        <dbReference type="ARBA" id="ARBA00023285"/>
    </source>
</evidence>
<dbReference type="STRING" id="1448321.A0A317VEU9"/>
<sequence length="583" mass="64960">MALLQTSLIWIVYAIVIVVLAMTASIFINIYQTPRDRSSVVNLTCIVAITSLLATLLLLPVDVALVSSTTSSTLGQRKSWATPEQVNKITSLLTVIYYILYSVDASLCFIVIPFVYFWYEEYDEVAAEAGEQSAGKRLWTAFKYTISFIAILAVVIIVGLLVPIANAKDSKNPEYLRKLLAENRGERALAFAFGLLITIGLVLYVVYTSSGLALLPIRMIGACLPASDETRKATTAAQLDFNRERQGQLEGRCRGNPVLLSSKDRRELDALVRDERTLIRRQRIADEARGEGRSLLIQVWLTITRFLQPFKLLGGIVLAIIALMIWLSMLLTAIDKAKNSVCKHHCGYILSRISVFNPVNWAFVQSAKVFPVDYAIFILLVLLLFCSSVIGISTIGIRFLWIQIFRIRKGHTSPQALLSTTGILILIILALEYSVPMLVAPQYATFGPQTFCDRLPSSLGNLPNCSNSRHLVKPCSEETDNVAAKRVCTPTIASTFLNRVTINFPFFGTVFFWSQFIFLAIFLLVFIPSVVRPPRFDERLFDQDAEEAEEESLLSNTGIHVDATWHGIIDRAGGQSSIRGTRE</sequence>
<feature type="transmembrane region" description="Helical" evidence="12">
    <location>
        <begin position="40"/>
        <end position="59"/>
    </location>
</feature>
<dbReference type="PANTHER" id="PTHR16130">
    <property type="entry name" value="LYSOSOMAL COBALAMIN TRANSPORTER-RELATED"/>
    <property type="match status" value="1"/>
</dbReference>
<feature type="transmembrane region" description="Helical" evidence="12">
    <location>
        <begin position="510"/>
        <end position="531"/>
    </location>
</feature>
<dbReference type="GeneID" id="37067752"/>
<dbReference type="Pfam" id="PF04791">
    <property type="entry name" value="LMBR1"/>
    <property type="match status" value="1"/>
</dbReference>
<evidence type="ECO:0000256" key="9">
    <source>
        <dbReference type="ARBA" id="ARBA00023228"/>
    </source>
</evidence>
<evidence type="ECO:0000256" key="11">
    <source>
        <dbReference type="ARBA" id="ARBA00025515"/>
    </source>
</evidence>
<comment type="subcellular location">
    <subcellularLocation>
        <location evidence="1">Lysosome membrane</location>
        <topology evidence="1">Multi-pass membrane protein</topology>
    </subcellularLocation>
</comment>
<dbReference type="PANTHER" id="PTHR16130:SF2">
    <property type="entry name" value="LYSOSOMAL COBALAMIN TRANSPORT ESCORT PROTEIN LMBD1"/>
    <property type="match status" value="1"/>
</dbReference>
<keyword evidence="9" id="KW-0458">Lysosome</keyword>
<dbReference type="Proteomes" id="UP000247233">
    <property type="component" value="Unassembled WGS sequence"/>
</dbReference>
<organism evidence="13 14">
    <name type="scientific">Aspergillus heteromorphus CBS 117.55</name>
    <dbReference type="NCBI Taxonomy" id="1448321"/>
    <lineage>
        <taxon>Eukaryota</taxon>
        <taxon>Fungi</taxon>
        <taxon>Dikarya</taxon>
        <taxon>Ascomycota</taxon>
        <taxon>Pezizomycotina</taxon>
        <taxon>Eurotiomycetes</taxon>
        <taxon>Eurotiomycetidae</taxon>
        <taxon>Eurotiales</taxon>
        <taxon>Aspergillaceae</taxon>
        <taxon>Aspergillus</taxon>
        <taxon>Aspergillus subgen. Circumdati</taxon>
    </lineage>
</organism>
<comment type="caution">
    <text evidence="13">The sequence shown here is derived from an EMBL/GenBank/DDBJ whole genome shotgun (WGS) entry which is preliminary data.</text>
</comment>
<dbReference type="GO" id="GO:0005774">
    <property type="term" value="C:vacuolar membrane"/>
    <property type="evidence" value="ECO:0007669"/>
    <property type="project" value="TreeGrafter"/>
</dbReference>
<accession>A0A317VEU9</accession>
<evidence type="ECO:0000256" key="5">
    <source>
        <dbReference type="ARBA" id="ARBA00022628"/>
    </source>
</evidence>
<evidence type="ECO:0000256" key="7">
    <source>
        <dbReference type="ARBA" id="ARBA00022989"/>
    </source>
</evidence>
<dbReference type="GO" id="GO:0031419">
    <property type="term" value="F:cobalamin binding"/>
    <property type="evidence" value="ECO:0007669"/>
    <property type="project" value="UniProtKB-KW"/>
</dbReference>
<keyword evidence="7 12" id="KW-1133">Transmembrane helix</keyword>
<feature type="transmembrane region" description="Helical" evidence="12">
    <location>
        <begin position="413"/>
        <end position="431"/>
    </location>
</feature>
<comment type="function">
    <text evidence="11">Probable lysosomal cobalamin transporter. Required to export cobalamin from lysosomes allowing its conversion to cofactors.</text>
</comment>
<dbReference type="AlphaFoldDB" id="A0A317VEU9"/>
<protein>
    <recommendedName>
        <fullName evidence="3">Probable lysosomal cobalamin transporter</fullName>
    </recommendedName>
</protein>
<feature type="transmembrane region" description="Helical" evidence="12">
    <location>
        <begin position="188"/>
        <end position="207"/>
    </location>
</feature>
<evidence type="ECO:0000256" key="8">
    <source>
        <dbReference type="ARBA" id="ARBA00023136"/>
    </source>
</evidence>
<gene>
    <name evidence="13" type="ORF">BO70DRAFT_382104</name>
</gene>
<evidence type="ECO:0000256" key="12">
    <source>
        <dbReference type="SAM" id="Phobius"/>
    </source>
</evidence>
<evidence type="ECO:0000256" key="4">
    <source>
        <dbReference type="ARBA" id="ARBA00022448"/>
    </source>
</evidence>
<keyword evidence="6 12" id="KW-0812">Transmembrane</keyword>
<dbReference type="OrthoDB" id="73273at2759"/>
<keyword evidence="14" id="KW-1185">Reference proteome</keyword>
<keyword evidence="5" id="KW-0846">Cobalamin</keyword>
<proteinExistence type="inferred from homology"/>
<dbReference type="InterPro" id="IPR050854">
    <property type="entry name" value="LMBD1_LysCbl_Transport"/>
</dbReference>
<keyword evidence="10" id="KW-0170">Cobalt</keyword>
<dbReference type="RefSeq" id="XP_025396181.1">
    <property type="nucleotide sequence ID" value="XM_025545515.1"/>
</dbReference>
<feature type="transmembrane region" description="Helical" evidence="12">
    <location>
        <begin position="376"/>
        <end position="401"/>
    </location>
</feature>
<feature type="transmembrane region" description="Helical" evidence="12">
    <location>
        <begin position="312"/>
        <end position="334"/>
    </location>
</feature>
<feature type="transmembrane region" description="Helical" evidence="12">
    <location>
        <begin position="7"/>
        <end position="28"/>
    </location>
</feature>
<comment type="similarity">
    <text evidence="2">Belongs to the LIMR family. LMBRD1 subfamily.</text>
</comment>
<dbReference type="InterPro" id="IPR006876">
    <property type="entry name" value="LMBR1-like_membr_prot"/>
</dbReference>
<evidence type="ECO:0000256" key="6">
    <source>
        <dbReference type="ARBA" id="ARBA00022692"/>
    </source>
</evidence>
<evidence type="ECO:0000313" key="13">
    <source>
        <dbReference type="EMBL" id="PWY71482.1"/>
    </source>
</evidence>
<evidence type="ECO:0000313" key="14">
    <source>
        <dbReference type="Proteomes" id="UP000247233"/>
    </source>
</evidence>
<evidence type="ECO:0000256" key="2">
    <source>
        <dbReference type="ARBA" id="ARBA00009901"/>
    </source>
</evidence>
<evidence type="ECO:0000256" key="3">
    <source>
        <dbReference type="ARBA" id="ARBA00017088"/>
    </source>
</evidence>
<name>A0A317VEU9_9EURO</name>
<feature type="transmembrane region" description="Helical" evidence="12">
    <location>
        <begin position="95"/>
        <end position="119"/>
    </location>
</feature>
<keyword evidence="8 12" id="KW-0472">Membrane</keyword>
<evidence type="ECO:0000256" key="1">
    <source>
        <dbReference type="ARBA" id="ARBA00004155"/>
    </source>
</evidence>
<dbReference type="VEuPathDB" id="FungiDB:BO70DRAFT_382104"/>
<dbReference type="GO" id="GO:0072665">
    <property type="term" value="P:protein localization to vacuole"/>
    <property type="evidence" value="ECO:0007669"/>
    <property type="project" value="TreeGrafter"/>
</dbReference>
<feature type="transmembrane region" description="Helical" evidence="12">
    <location>
        <begin position="346"/>
        <end position="364"/>
    </location>
</feature>
<feature type="transmembrane region" description="Helical" evidence="12">
    <location>
        <begin position="146"/>
        <end position="167"/>
    </location>
</feature>
<dbReference type="EMBL" id="MSFL01000028">
    <property type="protein sequence ID" value="PWY71482.1"/>
    <property type="molecule type" value="Genomic_DNA"/>
</dbReference>
<keyword evidence="4" id="KW-0813">Transport</keyword>